<dbReference type="OrthoDB" id="965084at2"/>
<dbReference type="EMBL" id="BFAG01000013">
    <property type="protein sequence ID" value="GBF07206.1"/>
    <property type="molecule type" value="Genomic_DNA"/>
</dbReference>
<evidence type="ECO:0000313" key="3">
    <source>
        <dbReference type="Proteomes" id="UP000236569"/>
    </source>
</evidence>
<gene>
    <name evidence="2" type="ORF">DAERI_130036</name>
</gene>
<proteinExistence type="predicted"/>
<dbReference type="Pfam" id="PF24705">
    <property type="entry name" value="DUF7668"/>
    <property type="match status" value="1"/>
</dbReference>
<dbReference type="Proteomes" id="UP000236569">
    <property type="component" value="Unassembled WGS sequence"/>
</dbReference>
<sequence length="112" mass="12787">MGDVPEEIRAEVKALISLLVRGDIASMHRHGLFGKSDLEVIREVLESYPGEMTMPPDSAFLDFDMYGDVKTGTFMADFPLWFDGAESDFYALIAQEEKSMKRRLYVYDLRVP</sequence>
<feature type="domain" description="DUF7668" evidence="1">
    <location>
        <begin position="17"/>
        <end position="112"/>
    </location>
</feature>
<evidence type="ECO:0000259" key="1">
    <source>
        <dbReference type="Pfam" id="PF24705"/>
    </source>
</evidence>
<protein>
    <recommendedName>
        <fullName evidence="1">DUF7668 domain-containing protein</fullName>
    </recommendedName>
</protein>
<organism evidence="2 3">
    <name type="scientific">Deinococcus aerius</name>
    <dbReference type="NCBI Taxonomy" id="200253"/>
    <lineage>
        <taxon>Bacteria</taxon>
        <taxon>Thermotogati</taxon>
        <taxon>Deinococcota</taxon>
        <taxon>Deinococci</taxon>
        <taxon>Deinococcales</taxon>
        <taxon>Deinococcaceae</taxon>
        <taxon>Deinococcus</taxon>
    </lineage>
</organism>
<reference evidence="3" key="1">
    <citation type="submission" date="2018-01" db="EMBL/GenBank/DDBJ databases">
        <title>Draft Genome Sequence of the Radioresistant Bacterium Deinococcus aerius TR0125, Isolated from the Higher Atmosphere above Japan.</title>
        <authorList>
            <person name="Satoh K."/>
            <person name="Arai H."/>
            <person name="Sanzen T."/>
            <person name="Kawaguchi Y."/>
            <person name="Hayashi H."/>
            <person name="Yokobori S."/>
            <person name="Yamagishi A."/>
            <person name="Oono Y."/>
            <person name="Narumi I."/>
        </authorList>
    </citation>
    <scope>NUCLEOTIDE SEQUENCE [LARGE SCALE GENOMIC DNA]</scope>
    <source>
        <strain evidence="3">TR0125</strain>
    </source>
</reference>
<accession>A0A2I9D8P4</accession>
<keyword evidence="3" id="KW-1185">Reference proteome</keyword>
<dbReference type="RefSeq" id="WP_133162053.1">
    <property type="nucleotide sequence ID" value="NZ_BFAG01000013.1"/>
</dbReference>
<name>A0A2I9D8P4_9DEIO</name>
<comment type="caution">
    <text evidence="2">The sequence shown here is derived from an EMBL/GenBank/DDBJ whole genome shotgun (WGS) entry which is preliminary data.</text>
</comment>
<dbReference type="AlphaFoldDB" id="A0A2I9D8P4"/>
<dbReference type="InterPro" id="IPR056085">
    <property type="entry name" value="DUF7668"/>
</dbReference>
<evidence type="ECO:0000313" key="2">
    <source>
        <dbReference type="EMBL" id="GBF07206.1"/>
    </source>
</evidence>